<name>A0AC61D7Z1_9FIRM</name>
<proteinExistence type="predicted"/>
<comment type="caution">
    <text evidence="1">The sequence shown here is derived from an EMBL/GenBank/DDBJ whole genome shotgun (WGS) entry which is preliminary data.</text>
</comment>
<gene>
    <name evidence="1" type="ORF">CS063_15635</name>
</gene>
<keyword evidence="2" id="KW-1185">Reference proteome</keyword>
<dbReference type="Proteomes" id="UP000224460">
    <property type="component" value="Unassembled WGS sequence"/>
</dbReference>
<reference evidence="1" key="1">
    <citation type="submission" date="2017-10" db="EMBL/GenBank/DDBJ databases">
        <title>Genome sequence of cellulolytic Lachnospiraceae bacterium XHS1971 isolated from hotspring sediment.</title>
        <authorList>
            <person name="Vasudevan G."/>
            <person name="Joshi A.J."/>
            <person name="Hivarkar S."/>
            <person name="Lanjekar V.B."/>
            <person name="Dhakephalkar P.K."/>
            <person name="Dagar S."/>
        </authorList>
    </citation>
    <scope>NUCLEOTIDE SEQUENCE</scope>
    <source>
        <strain evidence="1">XHS1971</strain>
    </source>
</reference>
<accession>A0AC61D7Z1</accession>
<evidence type="ECO:0000313" key="2">
    <source>
        <dbReference type="Proteomes" id="UP000224460"/>
    </source>
</evidence>
<protein>
    <submittedName>
        <fullName evidence="1">LytTR family transcriptional regulator</fullName>
    </submittedName>
</protein>
<evidence type="ECO:0000313" key="1">
    <source>
        <dbReference type="EMBL" id="PHV69494.1"/>
    </source>
</evidence>
<sequence length="148" mass="17543">MKFILEQSDEWSEVEIRVRCGQIDKALEKLIEQIRFYGFSVIGEKDGETFSINLEQIFYFEAVDNRTYVYCQNNVYACKQKLYELEDKLEAMNFQRISRSCILNIYKLISVKTLLYGRMEVTLENGEKLIVSRHYAELLKQKIEEQGV</sequence>
<organism evidence="1 2">
    <name type="scientific">Sporanaerobium hydrogeniformans</name>
    <dbReference type="NCBI Taxonomy" id="3072179"/>
    <lineage>
        <taxon>Bacteria</taxon>
        <taxon>Bacillati</taxon>
        <taxon>Bacillota</taxon>
        <taxon>Clostridia</taxon>
        <taxon>Lachnospirales</taxon>
        <taxon>Lachnospiraceae</taxon>
        <taxon>Sporanaerobium</taxon>
    </lineage>
</organism>
<dbReference type="EMBL" id="PEDL01000027">
    <property type="protein sequence ID" value="PHV69494.1"/>
    <property type="molecule type" value="Genomic_DNA"/>
</dbReference>